<dbReference type="EMBL" id="SLWO01000008">
    <property type="protein sequence ID" value="TCO20676.1"/>
    <property type="molecule type" value="Genomic_DNA"/>
</dbReference>
<proteinExistence type="predicted"/>
<accession>A0A4R2H5D8</accession>
<name>A0A4R2H5D8_9SPHI</name>
<sequence length="293" mass="34160">MKGILNASKIKVILLSLNYNQKGVNKVEILTQKIKQVISGEIQIPYNRGEYNSVNDYWYPHPPALFPLFLGSGAFYYGIINHFFINRQKTFVEYSLETGYISERYRNSDQFLTKLLLEMIMLKEEITDEIVDFAEKIDYKNVSDIYAFAEKYGDNPEEFKHLIFFESDLPLFYAKSLEEYKGDYPSSSKILNVKQIHNSCSFEIADPSHLKEIQNLPKWLIGENPQKELFDELLKQNDIKGAWLTLNSKGWQLEDVAIALAKLKFKTNDKLFHLVADNWIDGWANSNFKEDSY</sequence>
<feature type="transmembrane region" description="Helical" evidence="1">
    <location>
        <begin position="64"/>
        <end position="85"/>
    </location>
</feature>
<evidence type="ECO:0000313" key="3">
    <source>
        <dbReference type="Proteomes" id="UP000295684"/>
    </source>
</evidence>
<evidence type="ECO:0000256" key="1">
    <source>
        <dbReference type="SAM" id="Phobius"/>
    </source>
</evidence>
<reference evidence="2 3" key="1">
    <citation type="submission" date="2019-03" db="EMBL/GenBank/DDBJ databases">
        <title>Genomic Encyclopedia of Type Strains, Phase IV (KMG-IV): sequencing the most valuable type-strain genomes for metagenomic binning, comparative biology and taxonomic classification.</title>
        <authorList>
            <person name="Goeker M."/>
        </authorList>
    </citation>
    <scope>NUCLEOTIDE SEQUENCE [LARGE SCALE GENOMIC DNA]</scope>
    <source>
        <strain evidence="2 3">DSM 103236</strain>
    </source>
</reference>
<dbReference type="Proteomes" id="UP000295684">
    <property type="component" value="Unassembled WGS sequence"/>
</dbReference>
<organism evidence="2 3">
    <name type="scientific">Pedobacter psychrotolerans</name>
    <dbReference type="NCBI Taxonomy" id="1843235"/>
    <lineage>
        <taxon>Bacteria</taxon>
        <taxon>Pseudomonadati</taxon>
        <taxon>Bacteroidota</taxon>
        <taxon>Sphingobacteriia</taxon>
        <taxon>Sphingobacteriales</taxon>
        <taxon>Sphingobacteriaceae</taxon>
        <taxon>Pedobacter</taxon>
    </lineage>
</organism>
<keyword evidence="1" id="KW-0812">Transmembrane</keyword>
<keyword evidence="1" id="KW-1133">Transmembrane helix</keyword>
<keyword evidence="1" id="KW-0472">Membrane</keyword>
<comment type="caution">
    <text evidence="2">The sequence shown here is derived from an EMBL/GenBank/DDBJ whole genome shotgun (WGS) entry which is preliminary data.</text>
</comment>
<protein>
    <submittedName>
        <fullName evidence="2">Uncharacterized protein</fullName>
    </submittedName>
</protein>
<evidence type="ECO:0000313" key="2">
    <source>
        <dbReference type="EMBL" id="TCO20676.1"/>
    </source>
</evidence>
<dbReference type="AlphaFoldDB" id="A0A4R2H5D8"/>
<gene>
    <name evidence="2" type="ORF">EV200_108116</name>
</gene>